<dbReference type="CDD" id="cd00146">
    <property type="entry name" value="PKD"/>
    <property type="match status" value="1"/>
</dbReference>
<reference evidence="2" key="1">
    <citation type="submission" date="2020-05" db="EMBL/GenBank/DDBJ databases">
        <authorList>
            <person name="Chiriac C."/>
            <person name="Salcher M."/>
            <person name="Ghai R."/>
            <person name="Kavagutti S V."/>
        </authorList>
    </citation>
    <scope>NUCLEOTIDE SEQUENCE</scope>
</reference>
<feature type="domain" description="PKD" evidence="1">
    <location>
        <begin position="196"/>
        <end position="241"/>
    </location>
</feature>
<organism evidence="2">
    <name type="scientific">freshwater metagenome</name>
    <dbReference type="NCBI Taxonomy" id="449393"/>
    <lineage>
        <taxon>unclassified sequences</taxon>
        <taxon>metagenomes</taxon>
        <taxon>ecological metagenomes</taxon>
    </lineage>
</organism>
<evidence type="ECO:0000259" key="1">
    <source>
        <dbReference type="PROSITE" id="PS50093"/>
    </source>
</evidence>
<proteinExistence type="predicted"/>
<dbReference type="SUPFAM" id="SSF49299">
    <property type="entry name" value="PKD domain"/>
    <property type="match status" value="1"/>
</dbReference>
<gene>
    <name evidence="2" type="ORF">UFOPK3772_00093</name>
</gene>
<name>A0A6J7ICQ0_9ZZZZ</name>
<accession>A0A6J7ICQ0</accession>
<sequence length="279" mass="29029">MALLGGILALVASMIPFAAPAAAAPMGHPAASRLASVDVVGDDAGDRFVGSGGLVLPGTVGRETRQRVATCAGCRWRLADPCAGSPDDGAHAACMSVTRGCARSAQLLRVWLSDDGGATWRDLGLVCIPPGGPVTVAEVGSSVSEEFERAIPATGLTHQPRQGVLPYLPVIFHSTQPSGLPASDHVINGVSVTLYPRPSWNWDFGDGTSLRTSIPGSTYPDRTVSHTYSRGGRMQVRVTTTWSASYMIDELGPFQVSLPVTQTAGAVLMVGQARAVLVP</sequence>
<dbReference type="PROSITE" id="PS50093">
    <property type="entry name" value="PKD"/>
    <property type="match status" value="1"/>
</dbReference>
<dbReference type="AlphaFoldDB" id="A0A6J7ICQ0"/>
<evidence type="ECO:0000313" key="2">
    <source>
        <dbReference type="EMBL" id="CAB4928322.1"/>
    </source>
</evidence>
<dbReference type="InterPro" id="IPR000601">
    <property type="entry name" value="PKD_dom"/>
</dbReference>
<dbReference type="Pfam" id="PF00801">
    <property type="entry name" value="PKD"/>
    <property type="match status" value="1"/>
</dbReference>
<dbReference type="Gene3D" id="2.60.40.10">
    <property type="entry name" value="Immunoglobulins"/>
    <property type="match status" value="1"/>
</dbReference>
<dbReference type="InterPro" id="IPR013783">
    <property type="entry name" value="Ig-like_fold"/>
</dbReference>
<dbReference type="EMBL" id="CAFBNE010000002">
    <property type="protein sequence ID" value="CAB4928322.1"/>
    <property type="molecule type" value="Genomic_DNA"/>
</dbReference>
<protein>
    <submittedName>
        <fullName evidence="2">Unannotated protein</fullName>
    </submittedName>
</protein>
<dbReference type="InterPro" id="IPR035986">
    <property type="entry name" value="PKD_dom_sf"/>
</dbReference>